<evidence type="ECO:0000313" key="1">
    <source>
        <dbReference type="EMBL" id="QHT36919.1"/>
    </source>
</evidence>
<dbReference type="EMBL" id="MN738786">
    <property type="protein sequence ID" value="QHT36919.1"/>
    <property type="molecule type" value="Genomic_DNA"/>
</dbReference>
<dbReference type="AlphaFoldDB" id="A0A6C0F8M5"/>
<sequence>MKTKSKKTSHQQLFMKYSKSKTYLTKREIVKLLSHTYHLRYSKCVINSLMAIWGTTILGKRVISKQTFPKLYNSPDGFLRDYR</sequence>
<reference evidence="1" key="1">
    <citation type="journal article" date="2020" name="Nature">
        <title>Giant virus diversity and host interactions through global metagenomics.</title>
        <authorList>
            <person name="Schulz F."/>
            <person name="Roux S."/>
            <person name="Paez-Espino D."/>
            <person name="Jungbluth S."/>
            <person name="Walsh D.A."/>
            <person name="Denef V.J."/>
            <person name="McMahon K.D."/>
            <person name="Konstantinidis K.T."/>
            <person name="Eloe-Fadrosh E.A."/>
            <person name="Kyrpides N.C."/>
            <person name="Woyke T."/>
        </authorList>
    </citation>
    <scope>NUCLEOTIDE SEQUENCE</scope>
    <source>
        <strain evidence="1">GVMAG-S-ERX555967-130</strain>
    </source>
</reference>
<name>A0A6C0F8M5_9ZZZZ</name>
<protein>
    <submittedName>
        <fullName evidence="1">Uncharacterized protein</fullName>
    </submittedName>
</protein>
<proteinExistence type="predicted"/>
<accession>A0A6C0F8M5</accession>
<organism evidence="1">
    <name type="scientific">viral metagenome</name>
    <dbReference type="NCBI Taxonomy" id="1070528"/>
    <lineage>
        <taxon>unclassified sequences</taxon>
        <taxon>metagenomes</taxon>
        <taxon>organismal metagenomes</taxon>
    </lineage>
</organism>